<protein>
    <submittedName>
        <fullName evidence="1">Uncharacterized protein</fullName>
    </submittedName>
</protein>
<proteinExistence type="predicted"/>
<dbReference type="Proteomes" id="UP001595814">
    <property type="component" value="Unassembled WGS sequence"/>
</dbReference>
<sequence length="45" mass="5143">MEIRKKVMDDVAIASLFMDLTFLVTDSYPSALKGLFKTIDNNEFN</sequence>
<accession>A0ABV8JUE3</accession>
<evidence type="ECO:0000313" key="2">
    <source>
        <dbReference type="Proteomes" id="UP001595814"/>
    </source>
</evidence>
<comment type="caution">
    <text evidence="1">The sequence shown here is derived from an EMBL/GenBank/DDBJ whole genome shotgun (WGS) entry which is preliminary data.</text>
</comment>
<evidence type="ECO:0000313" key="1">
    <source>
        <dbReference type="EMBL" id="MFC4096409.1"/>
    </source>
</evidence>
<name>A0ABV8JUE3_9FLAO</name>
<gene>
    <name evidence="1" type="ORF">ACFOUT_11035</name>
</gene>
<dbReference type="RefSeq" id="WP_192463662.1">
    <property type="nucleotide sequence ID" value="NZ_JACYFJ010000010.1"/>
</dbReference>
<dbReference type="EMBL" id="JBHSAW010000007">
    <property type="protein sequence ID" value="MFC4096409.1"/>
    <property type="molecule type" value="Genomic_DNA"/>
</dbReference>
<organism evidence="1 2">
    <name type="scientific">Euzebyella saccharophila</name>
    <dbReference type="NCBI Taxonomy" id="679664"/>
    <lineage>
        <taxon>Bacteria</taxon>
        <taxon>Pseudomonadati</taxon>
        <taxon>Bacteroidota</taxon>
        <taxon>Flavobacteriia</taxon>
        <taxon>Flavobacteriales</taxon>
        <taxon>Flavobacteriaceae</taxon>
        <taxon>Euzebyella</taxon>
    </lineage>
</organism>
<keyword evidence="2" id="KW-1185">Reference proteome</keyword>
<reference evidence="2" key="1">
    <citation type="journal article" date="2019" name="Int. J. Syst. Evol. Microbiol.">
        <title>The Global Catalogue of Microorganisms (GCM) 10K type strain sequencing project: providing services to taxonomists for standard genome sequencing and annotation.</title>
        <authorList>
            <consortium name="The Broad Institute Genomics Platform"/>
            <consortium name="The Broad Institute Genome Sequencing Center for Infectious Disease"/>
            <person name="Wu L."/>
            <person name="Ma J."/>
        </authorList>
    </citation>
    <scope>NUCLEOTIDE SEQUENCE [LARGE SCALE GENOMIC DNA]</scope>
    <source>
        <strain evidence="2">CECT 7477</strain>
    </source>
</reference>